<dbReference type="GO" id="GO:0005829">
    <property type="term" value="C:cytosol"/>
    <property type="evidence" value="ECO:0007669"/>
    <property type="project" value="TreeGrafter"/>
</dbReference>
<dbReference type="EMBL" id="NJBN01000004">
    <property type="protein sequence ID" value="TKJ40776.1"/>
    <property type="molecule type" value="Genomic_DNA"/>
</dbReference>
<sequence length="257" mass="29397">MKTAILITARLKSTKLPKKVIKPIKGRPMICHMIDRLKLAQRPETIIICTSPLKQDDPLADLAELESVECFRGDPDDVLLRLTQAAERWGIDTVVSCTADNPFVDPEYIDYLVDFHHHYNNDFSRCLGLPMGAFAYVISRTAMVRACQIKDTLDTEIWGGYFTQTGLFSWGEMPVSKNVYWPELRLAVDTPEDFSLVQKIFDELYVPDHVFPLRSIVELCRNRPELTTINAEVEQKDARPISIKEEYQEVSAEQFIG</sequence>
<dbReference type="PANTHER" id="PTHR42866:SF1">
    <property type="entry name" value="SPORE COAT POLYSACCHARIDE BIOSYNTHESIS PROTEIN SPSF"/>
    <property type="match status" value="1"/>
</dbReference>
<dbReference type="InterPro" id="IPR029044">
    <property type="entry name" value="Nucleotide-diphossugar_trans"/>
</dbReference>
<name>A0A532V0N0_UNCL8</name>
<evidence type="ECO:0008006" key="3">
    <source>
        <dbReference type="Google" id="ProtNLM"/>
    </source>
</evidence>
<proteinExistence type="predicted"/>
<dbReference type="SUPFAM" id="SSF53448">
    <property type="entry name" value="Nucleotide-diphospho-sugar transferases"/>
    <property type="match status" value="1"/>
</dbReference>
<dbReference type="InterPro" id="IPR003329">
    <property type="entry name" value="Cytidylyl_trans"/>
</dbReference>
<dbReference type="Proteomes" id="UP000319619">
    <property type="component" value="Unassembled WGS sequence"/>
</dbReference>
<evidence type="ECO:0000313" key="1">
    <source>
        <dbReference type="EMBL" id="TKJ40776.1"/>
    </source>
</evidence>
<reference evidence="1 2" key="1">
    <citation type="submission" date="2017-06" db="EMBL/GenBank/DDBJ databases">
        <title>Novel microbial phyla capable of carbon fixation and sulfur reduction in deep-sea sediments.</title>
        <authorList>
            <person name="Huang J."/>
            <person name="Baker B."/>
            <person name="Wang Y."/>
        </authorList>
    </citation>
    <scope>NUCLEOTIDE SEQUENCE [LARGE SCALE GENOMIC DNA]</scope>
    <source>
        <strain evidence="1">B3_LCP</strain>
    </source>
</reference>
<dbReference type="AlphaFoldDB" id="A0A532V0N0"/>
<comment type="caution">
    <text evidence="1">The sequence shown here is derived from an EMBL/GenBank/DDBJ whole genome shotgun (WGS) entry which is preliminary data.</text>
</comment>
<protein>
    <recommendedName>
        <fullName evidence="3">3-deoxy-manno-octulosonate cytidylyltransferase</fullName>
    </recommendedName>
</protein>
<gene>
    <name evidence="1" type="ORF">CEE37_07365</name>
</gene>
<evidence type="ECO:0000313" key="2">
    <source>
        <dbReference type="Proteomes" id="UP000319619"/>
    </source>
</evidence>
<accession>A0A532V0N0</accession>
<dbReference type="Gene3D" id="3.90.550.10">
    <property type="entry name" value="Spore Coat Polysaccharide Biosynthesis Protein SpsA, Chain A"/>
    <property type="match status" value="1"/>
</dbReference>
<dbReference type="Pfam" id="PF02348">
    <property type="entry name" value="CTP_transf_3"/>
    <property type="match status" value="1"/>
</dbReference>
<dbReference type="PANTHER" id="PTHR42866">
    <property type="entry name" value="3-DEOXY-MANNO-OCTULOSONATE CYTIDYLYLTRANSFERASE"/>
    <property type="match status" value="1"/>
</dbReference>
<organism evidence="1 2">
    <name type="scientific">candidate division LCP-89 bacterium B3_LCP</name>
    <dbReference type="NCBI Taxonomy" id="2012998"/>
    <lineage>
        <taxon>Bacteria</taxon>
        <taxon>Pseudomonadati</taxon>
        <taxon>Bacteria division LCP-89</taxon>
    </lineage>
</organism>